<evidence type="ECO:0000313" key="3">
    <source>
        <dbReference type="Proteomes" id="UP000002630"/>
    </source>
</evidence>
<name>D8LHF3_ECTSI</name>
<organism evidence="2 3">
    <name type="scientific">Ectocarpus siliculosus</name>
    <name type="common">Brown alga</name>
    <name type="synonym">Conferva siliculosa</name>
    <dbReference type="NCBI Taxonomy" id="2880"/>
    <lineage>
        <taxon>Eukaryota</taxon>
        <taxon>Sar</taxon>
        <taxon>Stramenopiles</taxon>
        <taxon>Ochrophyta</taxon>
        <taxon>PX clade</taxon>
        <taxon>Phaeophyceae</taxon>
        <taxon>Ectocarpales</taxon>
        <taxon>Ectocarpaceae</taxon>
        <taxon>Ectocarpus</taxon>
    </lineage>
</organism>
<dbReference type="Proteomes" id="UP000002630">
    <property type="component" value="Unassembled WGS sequence"/>
</dbReference>
<feature type="region of interest" description="Disordered" evidence="1">
    <location>
        <begin position="51"/>
        <end position="110"/>
    </location>
</feature>
<feature type="compositionally biased region" description="Low complexity" evidence="1">
    <location>
        <begin position="79"/>
        <end position="89"/>
    </location>
</feature>
<dbReference type="AlphaFoldDB" id="D8LHF3"/>
<dbReference type="EMBL" id="FN649760">
    <property type="protein sequence ID" value="CBN80270.1"/>
    <property type="molecule type" value="Genomic_DNA"/>
</dbReference>
<evidence type="ECO:0000313" key="2">
    <source>
        <dbReference type="EMBL" id="CBN80270.1"/>
    </source>
</evidence>
<accession>D8LHF3</accession>
<reference evidence="2 3" key="1">
    <citation type="journal article" date="2010" name="Nature">
        <title>The Ectocarpus genome and the independent evolution of multicellularity in brown algae.</title>
        <authorList>
            <person name="Cock J.M."/>
            <person name="Sterck L."/>
            <person name="Rouze P."/>
            <person name="Scornet D."/>
            <person name="Allen A.E."/>
            <person name="Amoutzias G."/>
            <person name="Anthouard V."/>
            <person name="Artiguenave F."/>
            <person name="Aury J.M."/>
            <person name="Badger J.H."/>
            <person name="Beszteri B."/>
            <person name="Billiau K."/>
            <person name="Bonnet E."/>
            <person name="Bothwell J.H."/>
            <person name="Bowler C."/>
            <person name="Boyen C."/>
            <person name="Brownlee C."/>
            <person name="Carrano C.J."/>
            <person name="Charrier B."/>
            <person name="Cho G.Y."/>
            <person name="Coelho S.M."/>
            <person name="Collen J."/>
            <person name="Corre E."/>
            <person name="Da Silva C."/>
            <person name="Delage L."/>
            <person name="Delaroque N."/>
            <person name="Dittami S.M."/>
            <person name="Doulbeau S."/>
            <person name="Elias M."/>
            <person name="Farnham G."/>
            <person name="Gachon C.M."/>
            <person name="Gschloessl B."/>
            <person name="Heesch S."/>
            <person name="Jabbari K."/>
            <person name="Jubin C."/>
            <person name="Kawai H."/>
            <person name="Kimura K."/>
            <person name="Kloareg B."/>
            <person name="Kupper F.C."/>
            <person name="Lang D."/>
            <person name="Le Bail A."/>
            <person name="Leblanc C."/>
            <person name="Lerouge P."/>
            <person name="Lohr M."/>
            <person name="Lopez P.J."/>
            <person name="Martens C."/>
            <person name="Maumus F."/>
            <person name="Michel G."/>
            <person name="Miranda-Saavedra D."/>
            <person name="Morales J."/>
            <person name="Moreau H."/>
            <person name="Motomura T."/>
            <person name="Nagasato C."/>
            <person name="Napoli C.A."/>
            <person name="Nelson D.R."/>
            <person name="Nyvall-Collen P."/>
            <person name="Peters A.F."/>
            <person name="Pommier C."/>
            <person name="Potin P."/>
            <person name="Poulain J."/>
            <person name="Quesneville H."/>
            <person name="Read B."/>
            <person name="Rensing S.A."/>
            <person name="Ritter A."/>
            <person name="Rousvoal S."/>
            <person name="Samanta M."/>
            <person name="Samson G."/>
            <person name="Schroeder D.C."/>
            <person name="Segurens B."/>
            <person name="Strittmatter M."/>
            <person name="Tonon T."/>
            <person name="Tregear J.W."/>
            <person name="Valentin K."/>
            <person name="von Dassow P."/>
            <person name="Yamagishi T."/>
            <person name="Van de Peer Y."/>
            <person name="Wincker P."/>
        </authorList>
    </citation>
    <scope>NUCLEOTIDE SEQUENCE [LARGE SCALE GENOMIC DNA]</scope>
    <source>
        <strain evidence="3">Ec32 / CCAP1310/4</strain>
    </source>
</reference>
<sequence length="110" mass="11804">MTTRHTTIHIIQQYHTLPQGPTQAPTWLGVLPANKRSAATSKQEQVVVAAEPLAAEAADTPSQHDNDTCYEGDEEDHSSSSSQHSSDSDLGSCRSGSSGEVTYPSKYMSL</sequence>
<proteinExistence type="predicted"/>
<keyword evidence="3" id="KW-1185">Reference proteome</keyword>
<gene>
    <name evidence="2" type="ORF">Esi_0191_0060</name>
</gene>
<evidence type="ECO:0000256" key="1">
    <source>
        <dbReference type="SAM" id="MobiDB-lite"/>
    </source>
</evidence>
<protein>
    <submittedName>
        <fullName evidence="2">Uncharacterized protein</fullName>
    </submittedName>
</protein>
<dbReference type="InParanoid" id="D8LHF3"/>